<evidence type="ECO:0000313" key="12">
    <source>
        <dbReference type="EMBL" id="RZD14370.1"/>
    </source>
</evidence>
<dbReference type="PANTHER" id="PTHR11059">
    <property type="entry name" value="DNA REPAIR PROTEIN RECN"/>
    <property type="match status" value="1"/>
</dbReference>
<reference evidence="12 13" key="1">
    <citation type="submission" date="2019-01" db="EMBL/GenBank/DDBJ databases">
        <title>Insights into ecological role of a new deltaproteobacterial order Candidatus Sinidesulfobacterales (Sva0485) by metagenomics and metatranscriptomics.</title>
        <authorList>
            <person name="Tan S."/>
            <person name="Liu J."/>
            <person name="Fang Y."/>
            <person name="Hedlund B.P."/>
            <person name="Lian Z.H."/>
            <person name="Huang L.Y."/>
            <person name="Li J.T."/>
            <person name="Huang L.N."/>
            <person name="Li W.J."/>
            <person name="Jiang H.C."/>
            <person name="Dong H.L."/>
            <person name="Shu W.S."/>
        </authorList>
    </citation>
    <scope>NUCLEOTIDE SEQUENCE [LARGE SCALE GENOMIC DNA]</scope>
    <source>
        <strain evidence="12">AP3</strain>
    </source>
</reference>
<feature type="domain" description="RecF/RecN/SMC N-terminal" evidence="11">
    <location>
        <begin position="1"/>
        <end position="515"/>
    </location>
</feature>
<protein>
    <recommendedName>
        <fullName evidence="3 9">DNA repair protein RecN</fullName>
    </recommendedName>
    <alternativeName>
        <fullName evidence="8 9">Recombination protein N</fullName>
    </alternativeName>
</protein>
<keyword evidence="5 9" id="KW-0227">DNA damage</keyword>
<dbReference type="Proteomes" id="UP000320813">
    <property type="component" value="Unassembled WGS sequence"/>
</dbReference>
<dbReference type="InterPro" id="IPR027417">
    <property type="entry name" value="P-loop_NTPase"/>
</dbReference>
<evidence type="ECO:0000256" key="7">
    <source>
        <dbReference type="ARBA" id="ARBA00023204"/>
    </source>
</evidence>
<dbReference type="GO" id="GO:0006281">
    <property type="term" value="P:DNA repair"/>
    <property type="evidence" value="ECO:0007669"/>
    <property type="project" value="UniProtKB-KW"/>
</dbReference>
<keyword evidence="4" id="KW-0547">Nucleotide-binding</keyword>
<evidence type="ECO:0000256" key="8">
    <source>
        <dbReference type="ARBA" id="ARBA00033408"/>
    </source>
</evidence>
<dbReference type="PIRSF" id="PIRSF003128">
    <property type="entry name" value="RecN"/>
    <property type="match status" value="1"/>
</dbReference>
<dbReference type="NCBIfam" id="TIGR00634">
    <property type="entry name" value="recN"/>
    <property type="match status" value="1"/>
</dbReference>
<evidence type="ECO:0000256" key="1">
    <source>
        <dbReference type="ARBA" id="ARBA00003618"/>
    </source>
</evidence>
<evidence type="ECO:0000256" key="10">
    <source>
        <dbReference type="SAM" id="Coils"/>
    </source>
</evidence>
<feature type="coiled-coil region" evidence="10">
    <location>
        <begin position="326"/>
        <end position="363"/>
    </location>
</feature>
<dbReference type="GO" id="GO:0043590">
    <property type="term" value="C:bacterial nucleoid"/>
    <property type="evidence" value="ECO:0007669"/>
    <property type="project" value="TreeGrafter"/>
</dbReference>
<keyword evidence="6" id="KW-0067">ATP-binding</keyword>
<dbReference type="GO" id="GO:0005524">
    <property type="term" value="F:ATP binding"/>
    <property type="evidence" value="ECO:0007669"/>
    <property type="project" value="UniProtKB-KW"/>
</dbReference>
<dbReference type="CDD" id="cd03241">
    <property type="entry name" value="ABC_RecN"/>
    <property type="match status" value="1"/>
</dbReference>
<keyword evidence="10" id="KW-0175">Coiled coil</keyword>
<evidence type="ECO:0000259" key="11">
    <source>
        <dbReference type="Pfam" id="PF02463"/>
    </source>
</evidence>
<organism evidence="12 13">
    <name type="scientific">Candidatus Acidulodesulfobacterium ferriphilum</name>
    <dbReference type="NCBI Taxonomy" id="2597223"/>
    <lineage>
        <taxon>Bacteria</taxon>
        <taxon>Deltaproteobacteria</taxon>
        <taxon>Candidatus Acidulodesulfobacterales</taxon>
        <taxon>Candidatus Acidulodesulfobacterium</taxon>
    </lineage>
</organism>
<sequence length="566" mass="63452">MIKKIYIKNFATIDFLEVDFCENLNVLSGETGAGKSIIIESLNFLFGKTKGEGVIRTGEKEGYVSAVFDALSGKVKANLAQIFEENGINFEEDEDIIVKRAISINGKSKYFINNEPVNKTAAERLEGSLVNIFGQNDKRFLISNDSQLAFLDEFAENIKLLSDIKGIYNDISRLESEKEKVKKKIGDISRIKTLNAYIIDDVEKLEIKSENDDIILQEELKRLENINSIKEYISASINLIDNEEYGILKNLTPLVSNLLKLADVDSNFKKTEEFKNAESAKILIEDILLFLEKYADFEFDEQRLSEIRLKIDRIISAENKYSVSGLKELIDLYNKAKIELESVANLEERVEELENNINGLKDRFLGAADVLHKRRADSASVLEKKIEAELSSLGIKPVFKIELNKLDFKEGFSETGLDECKFMFSANPGEDPKPLSMVASGGELSRLSLCMLKIVNVKRGSSSFIFDEIDSGIGGDVANFVGGALKNISNVNQVILVTHLAQVASFAGRHLFVYKEVINGKTYTKIRELSPEERVNEIARMLSGYAKSEAATAHAKEILKRRGFIV</sequence>
<dbReference type="InterPro" id="IPR004604">
    <property type="entry name" value="DNA_recomb/repair_RecN"/>
</dbReference>
<evidence type="ECO:0000256" key="3">
    <source>
        <dbReference type="ARBA" id="ARBA00021315"/>
    </source>
</evidence>
<proteinExistence type="inferred from homology"/>
<evidence type="ECO:0000256" key="5">
    <source>
        <dbReference type="ARBA" id="ARBA00022763"/>
    </source>
</evidence>
<dbReference type="Gene3D" id="3.40.50.300">
    <property type="entry name" value="P-loop containing nucleotide triphosphate hydrolases"/>
    <property type="match status" value="2"/>
</dbReference>
<dbReference type="GO" id="GO:0009432">
    <property type="term" value="P:SOS response"/>
    <property type="evidence" value="ECO:0007669"/>
    <property type="project" value="TreeGrafter"/>
</dbReference>
<evidence type="ECO:0000256" key="4">
    <source>
        <dbReference type="ARBA" id="ARBA00022741"/>
    </source>
</evidence>
<gene>
    <name evidence="12" type="primary">recN</name>
    <name evidence="12" type="ORF">EVJ47_06805</name>
</gene>
<evidence type="ECO:0000313" key="13">
    <source>
        <dbReference type="Proteomes" id="UP000320813"/>
    </source>
</evidence>
<dbReference type="SUPFAM" id="SSF52540">
    <property type="entry name" value="P-loop containing nucleoside triphosphate hydrolases"/>
    <property type="match status" value="1"/>
</dbReference>
<dbReference type="GO" id="GO:0006310">
    <property type="term" value="P:DNA recombination"/>
    <property type="evidence" value="ECO:0007669"/>
    <property type="project" value="InterPro"/>
</dbReference>
<comment type="similarity">
    <text evidence="2 9">Belongs to the RecN family.</text>
</comment>
<dbReference type="EMBL" id="SGBD01000003">
    <property type="protein sequence ID" value="RZD14370.1"/>
    <property type="molecule type" value="Genomic_DNA"/>
</dbReference>
<dbReference type="AlphaFoldDB" id="A0A519BAQ6"/>
<dbReference type="PANTHER" id="PTHR11059:SF0">
    <property type="entry name" value="DNA REPAIR PROTEIN RECN"/>
    <property type="match status" value="1"/>
</dbReference>
<dbReference type="InterPro" id="IPR003395">
    <property type="entry name" value="RecF/RecN/SMC_N"/>
</dbReference>
<name>A0A519BAQ6_9DELT</name>
<evidence type="ECO:0000256" key="9">
    <source>
        <dbReference type="PIRNR" id="PIRNR003128"/>
    </source>
</evidence>
<keyword evidence="7 9" id="KW-0234">DNA repair</keyword>
<evidence type="ECO:0000256" key="2">
    <source>
        <dbReference type="ARBA" id="ARBA00009441"/>
    </source>
</evidence>
<dbReference type="Pfam" id="PF02463">
    <property type="entry name" value="SMC_N"/>
    <property type="match status" value="1"/>
</dbReference>
<comment type="function">
    <text evidence="1 9">May be involved in recombinational repair of damaged DNA.</text>
</comment>
<evidence type="ECO:0000256" key="6">
    <source>
        <dbReference type="ARBA" id="ARBA00022840"/>
    </source>
</evidence>
<comment type="caution">
    <text evidence="12">The sequence shown here is derived from an EMBL/GenBank/DDBJ whole genome shotgun (WGS) entry which is preliminary data.</text>
</comment>
<feature type="coiled-coil region" evidence="10">
    <location>
        <begin position="164"/>
        <end position="191"/>
    </location>
</feature>
<accession>A0A519BAQ6</accession>